<gene>
    <name evidence="3" type="ORF">N7E81_15000</name>
</gene>
<name>A0ABY6CXM8_9BACT</name>
<dbReference type="InterPro" id="IPR024654">
    <property type="entry name" value="Calcineurin-like_PHP_lpxH"/>
</dbReference>
<dbReference type="PIRSF" id="PIRSF000883">
    <property type="entry name" value="Pesterase_MJ0912"/>
    <property type="match status" value="1"/>
</dbReference>
<evidence type="ECO:0000313" key="3">
    <source>
        <dbReference type="EMBL" id="UXX78667.1"/>
    </source>
</evidence>
<reference evidence="3" key="1">
    <citation type="submission" date="2022-10" db="EMBL/GenBank/DDBJ databases">
        <title>Comparative genomics and taxonomic characterization of three novel marine species of genus Reichenbachiella exhibiting antioxidant and polysaccharide degradation activities.</title>
        <authorList>
            <person name="Muhammad N."/>
            <person name="Lee Y.-J."/>
            <person name="Ko J."/>
            <person name="Kim S.-G."/>
        </authorList>
    </citation>
    <scope>NUCLEOTIDE SEQUENCE</scope>
    <source>
        <strain evidence="3">Wsw4-B4</strain>
    </source>
</reference>
<dbReference type="InterPro" id="IPR029052">
    <property type="entry name" value="Metallo-depent_PP-like"/>
</dbReference>
<dbReference type="InterPro" id="IPR011152">
    <property type="entry name" value="Pesterase_MJ0912"/>
</dbReference>
<dbReference type="SUPFAM" id="SSF56300">
    <property type="entry name" value="Metallo-dependent phosphatases"/>
    <property type="match status" value="1"/>
</dbReference>
<evidence type="ECO:0000256" key="1">
    <source>
        <dbReference type="ARBA" id="ARBA00008950"/>
    </source>
</evidence>
<proteinExistence type="inferred from homology"/>
<dbReference type="PANTHER" id="PTHR42850">
    <property type="entry name" value="METALLOPHOSPHOESTERASE"/>
    <property type="match status" value="1"/>
</dbReference>
<evidence type="ECO:0000259" key="2">
    <source>
        <dbReference type="Pfam" id="PF12850"/>
    </source>
</evidence>
<dbReference type="RefSeq" id="WP_263050412.1">
    <property type="nucleotide sequence ID" value="NZ_CP106735.1"/>
</dbReference>
<dbReference type="Proteomes" id="UP001062165">
    <property type="component" value="Chromosome"/>
</dbReference>
<dbReference type="EMBL" id="CP106735">
    <property type="protein sequence ID" value="UXX78667.1"/>
    <property type="molecule type" value="Genomic_DNA"/>
</dbReference>
<dbReference type="CDD" id="cd00838">
    <property type="entry name" value="MPP_superfamily"/>
    <property type="match status" value="1"/>
</dbReference>
<dbReference type="Gene3D" id="3.60.21.10">
    <property type="match status" value="1"/>
</dbReference>
<dbReference type="InterPro" id="IPR050126">
    <property type="entry name" value="Ap4A_hydrolase"/>
</dbReference>
<evidence type="ECO:0000313" key="4">
    <source>
        <dbReference type="Proteomes" id="UP001062165"/>
    </source>
</evidence>
<dbReference type="PANTHER" id="PTHR42850:SF2">
    <property type="entry name" value="BLL5683 PROTEIN"/>
    <property type="match status" value="1"/>
</dbReference>
<comment type="similarity">
    <text evidence="1">Belongs to the metallophosphoesterase superfamily. YfcE family.</text>
</comment>
<protein>
    <submittedName>
        <fullName evidence="3">Metallophosphatase family protein</fullName>
    </submittedName>
</protein>
<organism evidence="3 4">
    <name type="scientific">Reichenbachiella carrageenanivorans</name>
    <dbReference type="NCBI Taxonomy" id="2979869"/>
    <lineage>
        <taxon>Bacteria</taxon>
        <taxon>Pseudomonadati</taxon>
        <taxon>Bacteroidota</taxon>
        <taxon>Cytophagia</taxon>
        <taxon>Cytophagales</taxon>
        <taxon>Reichenbachiellaceae</taxon>
        <taxon>Reichenbachiella</taxon>
    </lineage>
</organism>
<accession>A0ABY6CXM8</accession>
<dbReference type="Pfam" id="PF12850">
    <property type="entry name" value="Metallophos_2"/>
    <property type="match status" value="1"/>
</dbReference>
<keyword evidence="4" id="KW-1185">Reference proteome</keyword>
<sequence>MKIVFFSDIHANIPALEAFFEDVETLNPEAIYCLGDLVGYNIWPGTVVDEIQKRRIPTIMGNHEEALLASVADEVPTSNRGLTRSLLSDQQRDYLIHLPRHMSLSFGTEQKPFKLLMVHGSTKAINDYMVVDYPQDEVLGMMRAHQADVLLCGHTHLPFHRVLADGDRYRHVINIGSVGKPKDGDPRGCYAVVEMNSATSASSPELQVTFRRIAYDVERAAQAVEQSGFDDALAQALRIGR</sequence>
<feature type="domain" description="Calcineurin-like phosphoesterase" evidence="2">
    <location>
        <begin position="1"/>
        <end position="196"/>
    </location>
</feature>